<evidence type="ECO:0000256" key="4">
    <source>
        <dbReference type="ARBA" id="ARBA00022692"/>
    </source>
</evidence>
<dbReference type="InterPro" id="IPR009729">
    <property type="entry name" value="Gal-3-0_sulfotransfrase"/>
</dbReference>
<keyword evidence="5" id="KW-0735">Signal-anchor</keyword>
<keyword evidence="11" id="KW-1185">Reference proteome</keyword>
<dbReference type="Ensembl" id="ENSSGRT00000007960.1">
    <property type="protein sequence ID" value="ENSSGRP00000007294.1"/>
    <property type="gene ID" value="ENSSGRG00000004973.1"/>
</dbReference>
<dbReference type="InterPro" id="IPR027417">
    <property type="entry name" value="P-loop_NTPase"/>
</dbReference>
<keyword evidence="6" id="KW-1133">Transmembrane helix</keyword>
<evidence type="ECO:0000256" key="2">
    <source>
        <dbReference type="ARBA" id="ARBA00008124"/>
    </source>
</evidence>
<comment type="similarity">
    <text evidence="2">Belongs to the galactose-3-O-sulfotransferase family.</text>
</comment>
<dbReference type="OMA" id="CHRMILP"/>
<keyword evidence="8" id="KW-0472">Membrane</keyword>
<keyword evidence="4" id="KW-0812">Transmembrane</keyword>
<dbReference type="InParanoid" id="A0A672K7R3"/>
<evidence type="ECO:0000313" key="10">
    <source>
        <dbReference type="Ensembl" id="ENSSGRP00000007294.1"/>
    </source>
</evidence>
<evidence type="ECO:0000256" key="7">
    <source>
        <dbReference type="ARBA" id="ARBA00023034"/>
    </source>
</evidence>
<dbReference type="PANTHER" id="PTHR14647">
    <property type="entry name" value="GALACTOSE-3-O-SULFOTRANSFERASE"/>
    <property type="match status" value="1"/>
</dbReference>
<keyword evidence="7" id="KW-0333">Golgi apparatus</keyword>
<keyword evidence="3" id="KW-0808">Transferase</keyword>
<dbReference type="PANTHER" id="PTHR14647:SF62">
    <property type="entry name" value="GALACTOSE-3-O-SULFOTRANSFERASE 2"/>
    <property type="match status" value="1"/>
</dbReference>
<reference evidence="10" key="2">
    <citation type="submission" date="2025-09" db="UniProtKB">
        <authorList>
            <consortium name="Ensembl"/>
        </authorList>
    </citation>
    <scope>IDENTIFICATION</scope>
</reference>
<dbReference type="Pfam" id="PF06990">
    <property type="entry name" value="Gal-3-0_sulfotr"/>
    <property type="match status" value="1"/>
</dbReference>
<evidence type="ECO:0000313" key="11">
    <source>
        <dbReference type="Proteomes" id="UP000472262"/>
    </source>
</evidence>
<dbReference type="GO" id="GO:0000139">
    <property type="term" value="C:Golgi membrane"/>
    <property type="evidence" value="ECO:0007669"/>
    <property type="project" value="UniProtKB-SubCell"/>
</dbReference>
<evidence type="ECO:0000256" key="6">
    <source>
        <dbReference type="ARBA" id="ARBA00022989"/>
    </source>
</evidence>
<dbReference type="GO" id="GO:0009247">
    <property type="term" value="P:glycolipid biosynthetic process"/>
    <property type="evidence" value="ECO:0007669"/>
    <property type="project" value="InterPro"/>
</dbReference>
<sequence>MRRPLSKHINHLIQLTIFILKRKMKHPKTFALIACRLHSGMELLLSGMFHMVFSDLQVRKVMPKDTFYFSILRNPVAMMESLFVYYKAITAFRAVKSLEEFLIQGGRSYNASVPNNHYARNILTFDFGLDNTAPENDTELDRRSAEVIAAVERDFPLILISEYFDESVVLLKHALCWSLDDVSSFRLNSRSERSRRPLSAETADRVKEWNSLDWRLYQHFNATFWKRIDSTLGRTKLQQEVELLRAKRRNLKQMCLQEGRAVDPVQVQDSSLKPFQYGAAVIQGYNLRLELNNDTRQLCQRLITPELQYTSALYTKQFPQLAAAPFSPPKKKNRWN</sequence>
<proteinExistence type="inferred from homology"/>
<comment type="subcellular location">
    <subcellularLocation>
        <location evidence="1">Golgi apparatus membrane</location>
        <topology evidence="1">Single-pass type II membrane protein</topology>
    </subcellularLocation>
</comment>
<evidence type="ECO:0000256" key="5">
    <source>
        <dbReference type="ARBA" id="ARBA00022968"/>
    </source>
</evidence>
<dbReference type="Proteomes" id="UP000472262">
    <property type="component" value="Unassembled WGS sequence"/>
</dbReference>
<accession>A0A672K7R3</accession>
<dbReference type="GO" id="GO:0001733">
    <property type="term" value="F:galactosylceramide sulfotransferase activity"/>
    <property type="evidence" value="ECO:0007669"/>
    <property type="project" value="InterPro"/>
</dbReference>
<evidence type="ECO:0000256" key="3">
    <source>
        <dbReference type="ARBA" id="ARBA00022679"/>
    </source>
</evidence>
<dbReference type="SUPFAM" id="SSF52540">
    <property type="entry name" value="P-loop containing nucleoside triphosphate hydrolases"/>
    <property type="match status" value="1"/>
</dbReference>
<organism evidence="10 11">
    <name type="scientific">Sinocyclocheilus grahami</name>
    <name type="common">Dianchi golden-line fish</name>
    <name type="synonym">Barbus grahami</name>
    <dbReference type="NCBI Taxonomy" id="75366"/>
    <lineage>
        <taxon>Eukaryota</taxon>
        <taxon>Metazoa</taxon>
        <taxon>Chordata</taxon>
        <taxon>Craniata</taxon>
        <taxon>Vertebrata</taxon>
        <taxon>Euteleostomi</taxon>
        <taxon>Actinopterygii</taxon>
        <taxon>Neopterygii</taxon>
        <taxon>Teleostei</taxon>
        <taxon>Ostariophysi</taxon>
        <taxon>Cypriniformes</taxon>
        <taxon>Cyprinidae</taxon>
        <taxon>Cyprininae</taxon>
        <taxon>Sinocyclocheilus</taxon>
    </lineage>
</organism>
<protein>
    <submittedName>
        <fullName evidence="10">Galactose-3-O-sulfotransferase 2</fullName>
    </submittedName>
</protein>
<evidence type="ECO:0000256" key="8">
    <source>
        <dbReference type="ARBA" id="ARBA00023136"/>
    </source>
</evidence>
<keyword evidence="9" id="KW-0325">Glycoprotein</keyword>
<dbReference type="Gene3D" id="3.40.50.300">
    <property type="entry name" value="P-loop containing nucleotide triphosphate hydrolases"/>
    <property type="match status" value="1"/>
</dbReference>
<dbReference type="AlphaFoldDB" id="A0A672K7R3"/>
<reference evidence="10" key="1">
    <citation type="submission" date="2025-08" db="UniProtKB">
        <authorList>
            <consortium name="Ensembl"/>
        </authorList>
    </citation>
    <scope>IDENTIFICATION</scope>
</reference>
<name>A0A672K7R3_SINGR</name>
<evidence type="ECO:0000256" key="9">
    <source>
        <dbReference type="ARBA" id="ARBA00023180"/>
    </source>
</evidence>
<evidence type="ECO:0000256" key="1">
    <source>
        <dbReference type="ARBA" id="ARBA00004323"/>
    </source>
</evidence>